<feature type="transmembrane region" description="Helical" evidence="3">
    <location>
        <begin position="12"/>
        <end position="30"/>
    </location>
</feature>
<evidence type="ECO:0000256" key="3">
    <source>
        <dbReference type="SAM" id="Phobius"/>
    </source>
</evidence>
<keyword evidence="3" id="KW-0472">Membrane</keyword>
<evidence type="ECO:0000313" key="5">
    <source>
        <dbReference type="EMBL" id="MEQ2445109.1"/>
    </source>
</evidence>
<dbReference type="InterPro" id="IPR001764">
    <property type="entry name" value="Glyco_hydro_3_N"/>
</dbReference>
<evidence type="ECO:0000259" key="4">
    <source>
        <dbReference type="SMART" id="SM01217"/>
    </source>
</evidence>
<sequence>MKAGKIVRTSVGGVLIALTLAVTIVANVMIPPNLNVINGFLGDGGGTIIEQPDTYTEDLDLQYNKADYTAEEMAAAEQALNEEIVGEGVVLLKNDDNNMPFPAGTTFSFFGHSSQLIVGNTWFTLLQSMGMTPDPGTTLKNTFEERGFGVNETLWNFYSSGNGSSYGLGVGSINYGENEDFSINECPLSIMESEAGLLDSAKDTVPVFVWSRRVGEGRDMPRSMYNHTDIPEDQVKSYLEPDSVELEILTYLNENYDNVVLLVNSSAAMELGWVEQFENIKSILYMPSAGNFGLYALADIFAGTINPSARTIDTFAADASSAPAAQNYGDYQYVDENGEFTKYNYITYQEGIYVGYRYYETRYEDVVMGTGNAGDYNYADQVVYPFGYGLSYTTFRWDNFAASWDGDTCTVTVDVTNTGSVAGKDVVQVYVQSPYTDYDKANKVEKSAVQLVGFGKTDTLQPGQTGTVTVTFDREQLKAYDYTTAKTYILDAGDYYITAAANAHDAVNNVLAAKGYTTADGMTAEGDASFTDVYTVAQMDVDTYSVDSTTGVAITNQFDFADSGCTYLSRSDWQGTWPTHDGEISDVISTWGNEINGTDAEGNPASYVYVKTISAEDLAKADSTDSLNPTDAATLTDTPVYGANNGLTLIDLRGKDYDDPMWEDLLDQLNPEDYQSTITLSGYGTAALDSVGKPFALDQDAATGLTGGGTGVSYSGTIVLAQTWNQPLAERYGVMIGNQAVIGGCVGWYAPAMNIHRLPYSGRNNEYYSEDGFLSGVMASATSRGAASKGVYTFIKHFAVNDQENHRGDGSDSQGNVQYGLCTWANEQTIREIYLLPFEMCVKNEPITLGYVEEDGSGGYVNTTRDYPAVTALMTAFNRLGYTWTGGCYNLLTNVLRTEWGFHGFVITDAAHTRPFMDAYQMIEAGGDAKLTNADKSTIPFTFDKDNPAHFHYGRQAMHNILYTVANSKVMMGLMPGSEFVTPMTMAEKILTGINIAAVVIILALAYFIFRGFKPTKKKAAKLAAKAQAKANGQKK</sequence>
<dbReference type="InterPro" id="IPR036881">
    <property type="entry name" value="Glyco_hydro_3_C_sf"/>
</dbReference>
<keyword evidence="6" id="KW-1185">Reference proteome</keyword>
<name>A0ABV1EE20_9FIRM</name>
<dbReference type="InterPro" id="IPR036962">
    <property type="entry name" value="Glyco_hydro_3_N_sf"/>
</dbReference>
<dbReference type="Proteomes" id="UP001464378">
    <property type="component" value="Unassembled WGS sequence"/>
</dbReference>
<dbReference type="Gene3D" id="3.20.20.300">
    <property type="entry name" value="Glycoside hydrolase, family 3, N-terminal domain"/>
    <property type="match status" value="1"/>
</dbReference>
<dbReference type="SMART" id="SM01217">
    <property type="entry name" value="Fn3_like"/>
    <property type="match status" value="1"/>
</dbReference>
<keyword evidence="3" id="KW-1133">Transmembrane helix</keyword>
<dbReference type="PRINTS" id="PR00133">
    <property type="entry name" value="GLHYDRLASE3"/>
</dbReference>
<dbReference type="Pfam" id="PF14310">
    <property type="entry name" value="Fn3-like"/>
    <property type="match status" value="1"/>
</dbReference>
<dbReference type="InterPro" id="IPR002772">
    <property type="entry name" value="Glyco_hydro_3_C"/>
</dbReference>
<proteinExistence type="inferred from homology"/>
<dbReference type="EMBL" id="JBBMFK010000045">
    <property type="protein sequence ID" value="MEQ2445109.1"/>
    <property type="molecule type" value="Genomic_DNA"/>
</dbReference>
<keyword evidence="2 5" id="KW-0378">Hydrolase</keyword>
<dbReference type="Gene3D" id="3.40.50.1700">
    <property type="entry name" value="Glycoside hydrolase family 3 C-terminal domain"/>
    <property type="match status" value="1"/>
</dbReference>
<evidence type="ECO:0000256" key="1">
    <source>
        <dbReference type="ARBA" id="ARBA00005336"/>
    </source>
</evidence>
<feature type="transmembrane region" description="Helical" evidence="3">
    <location>
        <begin position="990"/>
        <end position="1010"/>
    </location>
</feature>
<comment type="caution">
    <text evidence="5">The sequence shown here is derived from an EMBL/GenBank/DDBJ whole genome shotgun (WGS) entry which is preliminary data.</text>
</comment>
<dbReference type="GO" id="GO:0016787">
    <property type="term" value="F:hydrolase activity"/>
    <property type="evidence" value="ECO:0007669"/>
    <property type="project" value="UniProtKB-KW"/>
</dbReference>
<evidence type="ECO:0000313" key="6">
    <source>
        <dbReference type="Proteomes" id="UP001464378"/>
    </source>
</evidence>
<protein>
    <submittedName>
        <fullName evidence="5">Glycoside hydrolase family 3 N-terminal domain-containing protein</fullName>
    </submittedName>
</protein>
<feature type="domain" description="Fibronectin type III-like" evidence="4">
    <location>
        <begin position="425"/>
        <end position="503"/>
    </location>
</feature>
<evidence type="ECO:0000256" key="2">
    <source>
        <dbReference type="ARBA" id="ARBA00022801"/>
    </source>
</evidence>
<dbReference type="Pfam" id="PF01915">
    <property type="entry name" value="Glyco_hydro_3_C"/>
    <property type="match status" value="1"/>
</dbReference>
<dbReference type="SUPFAM" id="SSF52279">
    <property type="entry name" value="Beta-D-glucan exohydrolase, C-terminal domain"/>
    <property type="match status" value="1"/>
</dbReference>
<organism evidence="5 6">
    <name type="scientific">Pseudoflavonifractor intestinihominis</name>
    <dbReference type="NCBI Taxonomy" id="3133171"/>
    <lineage>
        <taxon>Bacteria</taxon>
        <taxon>Bacillati</taxon>
        <taxon>Bacillota</taxon>
        <taxon>Clostridia</taxon>
        <taxon>Eubacteriales</taxon>
        <taxon>Oscillospiraceae</taxon>
        <taxon>Pseudoflavonifractor</taxon>
    </lineage>
</organism>
<dbReference type="InterPro" id="IPR050288">
    <property type="entry name" value="Cellulose_deg_GH3"/>
</dbReference>
<dbReference type="RefSeq" id="WP_349232737.1">
    <property type="nucleotide sequence ID" value="NZ_JBBMFK010000045.1"/>
</dbReference>
<dbReference type="InterPro" id="IPR017853">
    <property type="entry name" value="GH"/>
</dbReference>
<comment type="similarity">
    <text evidence="1">Belongs to the glycosyl hydrolase 3 family.</text>
</comment>
<gene>
    <name evidence="5" type="ORF">WMO64_16805</name>
</gene>
<dbReference type="PANTHER" id="PTHR42715">
    <property type="entry name" value="BETA-GLUCOSIDASE"/>
    <property type="match status" value="1"/>
</dbReference>
<dbReference type="SUPFAM" id="SSF51445">
    <property type="entry name" value="(Trans)glycosidases"/>
    <property type="match status" value="1"/>
</dbReference>
<dbReference type="PANTHER" id="PTHR42715:SF10">
    <property type="entry name" value="BETA-GLUCOSIDASE"/>
    <property type="match status" value="1"/>
</dbReference>
<dbReference type="InterPro" id="IPR026891">
    <property type="entry name" value="Fn3-like"/>
</dbReference>
<dbReference type="Gene3D" id="2.60.40.10">
    <property type="entry name" value="Immunoglobulins"/>
    <property type="match status" value="1"/>
</dbReference>
<accession>A0ABV1EE20</accession>
<dbReference type="Pfam" id="PF00933">
    <property type="entry name" value="Glyco_hydro_3"/>
    <property type="match status" value="1"/>
</dbReference>
<reference evidence="5 6" key="1">
    <citation type="submission" date="2024-03" db="EMBL/GenBank/DDBJ databases">
        <title>Human intestinal bacterial collection.</title>
        <authorList>
            <person name="Pauvert C."/>
            <person name="Hitch T.C.A."/>
            <person name="Clavel T."/>
        </authorList>
    </citation>
    <scope>NUCLEOTIDE SEQUENCE [LARGE SCALE GENOMIC DNA]</scope>
    <source>
        <strain evidence="5 6">CLA-AP-H29</strain>
    </source>
</reference>
<dbReference type="InterPro" id="IPR013783">
    <property type="entry name" value="Ig-like_fold"/>
</dbReference>
<keyword evidence="3" id="KW-0812">Transmembrane</keyword>